<keyword evidence="3" id="KW-1185">Reference proteome</keyword>
<dbReference type="AlphaFoldDB" id="A0A166S8V8"/>
<reference evidence="2 3" key="1">
    <citation type="journal article" date="2016" name="Mol. Biol. Evol.">
        <title>Comparative Genomics of Early-Diverging Mushroom-Forming Fungi Provides Insights into the Origins of Lignocellulose Decay Capabilities.</title>
        <authorList>
            <person name="Nagy L.G."/>
            <person name="Riley R."/>
            <person name="Tritt A."/>
            <person name="Adam C."/>
            <person name="Daum C."/>
            <person name="Floudas D."/>
            <person name="Sun H."/>
            <person name="Yadav J.S."/>
            <person name="Pangilinan J."/>
            <person name="Larsson K.H."/>
            <person name="Matsuura K."/>
            <person name="Barry K."/>
            <person name="Labutti K."/>
            <person name="Kuo R."/>
            <person name="Ohm R.A."/>
            <person name="Bhattacharya S.S."/>
            <person name="Shirouzu T."/>
            <person name="Yoshinaga Y."/>
            <person name="Martin F.M."/>
            <person name="Grigoriev I.V."/>
            <person name="Hibbett D.S."/>
        </authorList>
    </citation>
    <scope>NUCLEOTIDE SEQUENCE [LARGE SCALE GENOMIC DNA]</scope>
    <source>
        <strain evidence="2 3">CBS 109695</strain>
    </source>
</reference>
<organism evidence="2 3">
    <name type="scientific">Athelia psychrophila</name>
    <dbReference type="NCBI Taxonomy" id="1759441"/>
    <lineage>
        <taxon>Eukaryota</taxon>
        <taxon>Fungi</taxon>
        <taxon>Dikarya</taxon>
        <taxon>Basidiomycota</taxon>
        <taxon>Agaricomycotina</taxon>
        <taxon>Agaricomycetes</taxon>
        <taxon>Agaricomycetidae</taxon>
        <taxon>Atheliales</taxon>
        <taxon>Atheliaceae</taxon>
        <taxon>Athelia</taxon>
    </lineage>
</organism>
<proteinExistence type="predicted"/>
<evidence type="ECO:0000256" key="1">
    <source>
        <dbReference type="SAM" id="Phobius"/>
    </source>
</evidence>
<keyword evidence="1" id="KW-0472">Membrane</keyword>
<dbReference type="EMBL" id="KV417500">
    <property type="protein sequence ID" value="KZP29159.1"/>
    <property type="molecule type" value="Genomic_DNA"/>
</dbReference>
<feature type="transmembrane region" description="Helical" evidence="1">
    <location>
        <begin position="6"/>
        <end position="26"/>
    </location>
</feature>
<dbReference type="Proteomes" id="UP000076532">
    <property type="component" value="Unassembled WGS sequence"/>
</dbReference>
<accession>A0A166S8V8</accession>
<gene>
    <name evidence="2" type="ORF">FIBSPDRAFT_947161</name>
</gene>
<sequence>MSLNASAAVAYNTTLYSVFGLVPRMFGASMKLMDWMGGGRDLRVEYAGVDKKLSASAEIVSIRPAN</sequence>
<keyword evidence="1" id="KW-0812">Transmembrane</keyword>
<protein>
    <submittedName>
        <fullName evidence="2">Uncharacterized protein</fullName>
    </submittedName>
</protein>
<keyword evidence="1" id="KW-1133">Transmembrane helix</keyword>
<evidence type="ECO:0000313" key="2">
    <source>
        <dbReference type="EMBL" id="KZP29159.1"/>
    </source>
</evidence>
<name>A0A166S8V8_9AGAM</name>
<evidence type="ECO:0000313" key="3">
    <source>
        <dbReference type="Proteomes" id="UP000076532"/>
    </source>
</evidence>